<evidence type="ECO:0000256" key="7">
    <source>
        <dbReference type="SAM" id="Phobius"/>
    </source>
</evidence>
<dbReference type="Pfam" id="PF02518">
    <property type="entry name" value="HATPase_c"/>
    <property type="match status" value="1"/>
</dbReference>
<dbReference type="PANTHER" id="PTHR43711:SF30">
    <property type="entry name" value="HISTIDINE KINASE"/>
    <property type="match status" value="1"/>
</dbReference>
<dbReference type="SUPFAM" id="SSF47384">
    <property type="entry name" value="Homodimeric domain of signal transducing histidine kinase"/>
    <property type="match status" value="1"/>
</dbReference>
<dbReference type="InterPro" id="IPR004358">
    <property type="entry name" value="Sig_transdc_His_kin-like_C"/>
</dbReference>
<dbReference type="PROSITE" id="PS50109">
    <property type="entry name" value="HIS_KIN"/>
    <property type="match status" value="1"/>
</dbReference>
<feature type="domain" description="Histidine kinase" evidence="8">
    <location>
        <begin position="101"/>
        <end position="320"/>
    </location>
</feature>
<keyword evidence="7" id="KW-0472">Membrane</keyword>
<dbReference type="InterPro" id="IPR036097">
    <property type="entry name" value="HisK_dim/P_sf"/>
</dbReference>
<dbReference type="Proteomes" id="UP001183006">
    <property type="component" value="Chromosome"/>
</dbReference>
<dbReference type="InterPro" id="IPR003594">
    <property type="entry name" value="HATPase_dom"/>
</dbReference>
<keyword evidence="3" id="KW-0597">Phosphoprotein</keyword>
<keyword evidence="10" id="KW-1185">Reference proteome</keyword>
<accession>A0AA51UDN2</accession>
<dbReference type="Gene3D" id="3.30.565.10">
    <property type="entry name" value="Histidine kinase-like ATPase, C-terminal domain"/>
    <property type="match status" value="1"/>
</dbReference>
<keyword evidence="7" id="KW-0812">Transmembrane</keyword>
<dbReference type="GeneID" id="84230007"/>
<dbReference type="InterPro" id="IPR050736">
    <property type="entry name" value="Sensor_HK_Regulatory"/>
</dbReference>
<dbReference type="InterPro" id="IPR003661">
    <property type="entry name" value="HisK_dim/P_dom"/>
</dbReference>
<sequence>MDEKSINTRKEIIHRRIIFDTLLIALATITVLFISSLIGVSSIFFGIFDSVEKWRFGELLVTITFLMAASWIFSFRRCMDVRSAVKEFNSVAIIKEEFISNLRHELKTPLVPIRGYSELLYDETLGETNQRQKESLKKMIASSEKLERLIDSLIFVSAAKSGDIEYTFTTLRIDDVITGAVFELSDQLIQKRQNIEVDIQPGLSFIEGDKKYLLEVLIQLLENATKFSPTEKTIRVVAHEGYKSLHIKIIDEGIGISENEIDNIFERFYQVDGSKTRHYGGNGLGLHIARSITEAHKGKIWIESELGKGTIAHIRLPTPKHGQIKK</sequence>
<dbReference type="EMBL" id="CP133594">
    <property type="protein sequence ID" value="WMW21282.1"/>
    <property type="molecule type" value="Genomic_DNA"/>
</dbReference>
<dbReference type="CDD" id="cd00082">
    <property type="entry name" value="HisKA"/>
    <property type="match status" value="1"/>
</dbReference>
<evidence type="ECO:0000256" key="2">
    <source>
        <dbReference type="ARBA" id="ARBA00012438"/>
    </source>
</evidence>
<evidence type="ECO:0000256" key="3">
    <source>
        <dbReference type="ARBA" id="ARBA00022553"/>
    </source>
</evidence>
<dbReference type="PANTHER" id="PTHR43711">
    <property type="entry name" value="TWO-COMPONENT HISTIDINE KINASE"/>
    <property type="match status" value="1"/>
</dbReference>
<dbReference type="SUPFAM" id="SSF55874">
    <property type="entry name" value="ATPase domain of HSP90 chaperone/DNA topoisomerase II/histidine kinase"/>
    <property type="match status" value="1"/>
</dbReference>
<dbReference type="CDD" id="cd00075">
    <property type="entry name" value="HATPase"/>
    <property type="match status" value="1"/>
</dbReference>
<keyword evidence="7" id="KW-1133">Transmembrane helix</keyword>
<dbReference type="SMART" id="SM00388">
    <property type="entry name" value="HisKA"/>
    <property type="match status" value="1"/>
</dbReference>
<dbReference type="Pfam" id="PF00512">
    <property type="entry name" value="HisKA"/>
    <property type="match status" value="1"/>
</dbReference>
<evidence type="ECO:0000256" key="6">
    <source>
        <dbReference type="ARBA" id="ARBA00023012"/>
    </source>
</evidence>
<gene>
    <name evidence="9" type="ORF">RE476_07660</name>
</gene>
<protein>
    <recommendedName>
        <fullName evidence="2">histidine kinase</fullName>
        <ecNumber evidence="2">2.7.13.3</ecNumber>
    </recommendedName>
</protein>
<feature type="transmembrane region" description="Helical" evidence="7">
    <location>
        <begin position="54"/>
        <end position="73"/>
    </location>
</feature>
<feature type="transmembrane region" description="Helical" evidence="7">
    <location>
        <begin position="21"/>
        <end position="48"/>
    </location>
</feature>
<dbReference type="RefSeq" id="WP_309307068.1">
    <property type="nucleotide sequence ID" value="NZ_CP133594.1"/>
</dbReference>
<keyword evidence="4" id="KW-0808">Transferase</keyword>
<dbReference type="SMART" id="SM00387">
    <property type="entry name" value="HATPase_c"/>
    <property type="match status" value="1"/>
</dbReference>
<dbReference type="InterPro" id="IPR036890">
    <property type="entry name" value="HATPase_C_sf"/>
</dbReference>
<name>A0AA51UDN2_9EURY</name>
<dbReference type="AlphaFoldDB" id="A0AA51UDN2"/>
<comment type="catalytic activity">
    <reaction evidence="1">
        <text>ATP + protein L-histidine = ADP + protein N-phospho-L-histidine.</text>
        <dbReference type="EC" id="2.7.13.3"/>
    </reaction>
</comment>
<evidence type="ECO:0000313" key="10">
    <source>
        <dbReference type="Proteomes" id="UP001183006"/>
    </source>
</evidence>
<evidence type="ECO:0000256" key="4">
    <source>
        <dbReference type="ARBA" id="ARBA00022679"/>
    </source>
</evidence>
<keyword evidence="5 9" id="KW-0418">Kinase</keyword>
<keyword evidence="6" id="KW-0902">Two-component regulatory system</keyword>
<evidence type="ECO:0000313" key="9">
    <source>
        <dbReference type="EMBL" id="WMW21282.1"/>
    </source>
</evidence>
<evidence type="ECO:0000259" key="8">
    <source>
        <dbReference type="PROSITE" id="PS50109"/>
    </source>
</evidence>
<dbReference type="KEGG" id="mmav:RE476_07660"/>
<dbReference type="FunFam" id="3.30.565.10:FF:000006">
    <property type="entry name" value="Sensor histidine kinase WalK"/>
    <property type="match status" value="1"/>
</dbReference>
<evidence type="ECO:0000256" key="5">
    <source>
        <dbReference type="ARBA" id="ARBA00022777"/>
    </source>
</evidence>
<dbReference type="EC" id="2.7.13.3" evidence="2"/>
<proteinExistence type="predicted"/>
<dbReference type="GO" id="GO:0000155">
    <property type="term" value="F:phosphorelay sensor kinase activity"/>
    <property type="evidence" value="ECO:0007669"/>
    <property type="project" value="InterPro"/>
</dbReference>
<organism evidence="9 10">
    <name type="scientific">Methanolobus mangrovi</name>
    <dbReference type="NCBI Taxonomy" id="3072977"/>
    <lineage>
        <taxon>Archaea</taxon>
        <taxon>Methanobacteriati</taxon>
        <taxon>Methanobacteriota</taxon>
        <taxon>Stenosarchaea group</taxon>
        <taxon>Methanomicrobia</taxon>
        <taxon>Methanosarcinales</taxon>
        <taxon>Methanosarcinaceae</taxon>
        <taxon>Methanolobus</taxon>
    </lineage>
</organism>
<dbReference type="PRINTS" id="PR00344">
    <property type="entry name" value="BCTRLSENSOR"/>
</dbReference>
<dbReference type="Gene3D" id="1.10.287.130">
    <property type="match status" value="1"/>
</dbReference>
<reference evidence="9" key="1">
    <citation type="submission" date="2023-08" db="EMBL/GenBank/DDBJ databases">
        <title>Methanolobus mangrovi sp. nov. and Methanolobus sediminis sp. nov, two novel methylotrophic methanogens isolated from mangrove sediments in China.</title>
        <authorList>
            <person name="Zhou J."/>
        </authorList>
    </citation>
    <scope>NUCLEOTIDE SEQUENCE</scope>
    <source>
        <strain evidence="9">FTZ2</strain>
    </source>
</reference>
<dbReference type="InterPro" id="IPR005467">
    <property type="entry name" value="His_kinase_dom"/>
</dbReference>
<evidence type="ECO:0000256" key="1">
    <source>
        <dbReference type="ARBA" id="ARBA00000085"/>
    </source>
</evidence>